<feature type="region of interest" description="Disordered" evidence="7">
    <location>
        <begin position="226"/>
        <end position="259"/>
    </location>
</feature>
<gene>
    <name evidence="9" type="ORF">TAPDE_004476</name>
</gene>
<feature type="transmembrane region" description="Helical" evidence="8">
    <location>
        <begin position="167"/>
        <end position="196"/>
    </location>
</feature>
<evidence type="ECO:0000256" key="5">
    <source>
        <dbReference type="ARBA" id="ARBA00022989"/>
    </source>
</evidence>
<keyword evidence="2" id="KW-0813">Transport</keyword>
<protein>
    <submittedName>
        <fullName evidence="9">Uncharacterized protein</fullName>
    </submittedName>
</protein>
<proteinExistence type="predicted"/>
<feature type="non-terminal residue" evidence="9">
    <location>
        <position position="1"/>
    </location>
</feature>
<dbReference type="InterPro" id="IPR013657">
    <property type="entry name" value="SCL35B1-4/HUT1"/>
</dbReference>
<feature type="compositionally biased region" description="Low complexity" evidence="7">
    <location>
        <begin position="1"/>
        <end position="16"/>
    </location>
</feature>
<organism evidence="9 10">
    <name type="scientific">Taphrina deformans (strain PYCC 5710 / ATCC 11124 / CBS 356.35 / IMI 108563 / JCM 9778 / NBRC 8474)</name>
    <name type="common">Peach leaf curl fungus</name>
    <name type="synonym">Lalaria deformans</name>
    <dbReference type="NCBI Taxonomy" id="1097556"/>
    <lineage>
        <taxon>Eukaryota</taxon>
        <taxon>Fungi</taxon>
        <taxon>Dikarya</taxon>
        <taxon>Ascomycota</taxon>
        <taxon>Taphrinomycotina</taxon>
        <taxon>Taphrinomycetes</taxon>
        <taxon>Taphrinales</taxon>
        <taxon>Taphrinaceae</taxon>
        <taxon>Taphrina</taxon>
    </lineage>
</organism>
<keyword evidence="4 8" id="KW-0812">Transmembrane</keyword>
<keyword evidence="3" id="KW-0762">Sugar transport</keyword>
<reference evidence="9 10" key="1">
    <citation type="journal article" date="2013" name="MBio">
        <title>Genome sequencing of the plant pathogen Taphrina deformans, the causal agent of peach leaf curl.</title>
        <authorList>
            <person name="Cisse O.H."/>
            <person name="Almeida J.M.G.C.F."/>
            <person name="Fonseca A."/>
            <person name="Kumar A.A."/>
            <person name="Salojaervi J."/>
            <person name="Overmyer K."/>
            <person name="Hauser P.M."/>
            <person name="Pagni M."/>
        </authorList>
    </citation>
    <scope>NUCLEOTIDE SEQUENCE [LARGE SCALE GENOMIC DNA]</scope>
    <source>
        <strain evidence="10">PYCC 5710 / ATCC 11124 / CBS 356.35 / IMI 108563 / JCM 9778 / NBRC 8474</strain>
    </source>
</reference>
<dbReference type="VEuPathDB" id="FungiDB:TAPDE_004476"/>
<dbReference type="AlphaFoldDB" id="R5A847"/>
<evidence type="ECO:0000256" key="4">
    <source>
        <dbReference type="ARBA" id="ARBA00022692"/>
    </source>
</evidence>
<evidence type="ECO:0000313" key="9">
    <source>
        <dbReference type="EMBL" id="CCX35454.1"/>
    </source>
</evidence>
<keyword evidence="10" id="KW-1185">Reference proteome</keyword>
<comment type="caution">
    <text evidence="9">The sequence shown here is derived from an EMBL/GenBank/DDBJ whole genome shotgun (WGS) entry which is preliminary data.</text>
</comment>
<dbReference type="PANTHER" id="PTHR10778">
    <property type="entry name" value="SOLUTE CARRIER FAMILY 35 MEMBER B"/>
    <property type="match status" value="1"/>
</dbReference>
<sequence length="259" mass="28251">IVSTTASGRGSGTESSEGSRDYSTFISGILLSNGSGSDHQNSSLTGIVILSQFLSSGTGLYLERTFRVYSPSWRETLFWTHLLALPFFVPFWPTIVSQFNVLLESPPFFEAHSSLPFSTYNPPALVVHLFLNVVTQLICVCGVNQLASTSTALSVSIVLNLRKFTSLVMSFVIFGHRIHVGVVTGAVLVFIGAFWYSREPGAALNKQEVKGSSVDLHAMEVQNTGDRPVAHSPMLEQGGFDEKFRSTRRPSLLSRGSID</sequence>
<evidence type="ECO:0000256" key="1">
    <source>
        <dbReference type="ARBA" id="ARBA00004127"/>
    </source>
</evidence>
<dbReference type="GO" id="GO:0005789">
    <property type="term" value="C:endoplasmic reticulum membrane"/>
    <property type="evidence" value="ECO:0007669"/>
    <property type="project" value="TreeGrafter"/>
</dbReference>
<evidence type="ECO:0000256" key="6">
    <source>
        <dbReference type="ARBA" id="ARBA00023136"/>
    </source>
</evidence>
<comment type="subcellular location">
    <subcellularLocation>
        <location evidence="1">Endomembrane system</location>
        <topology evidence="1">Multi-pass membrane protein</topology>
    </subcellularLocation>
</comment>
<dbReference type="PANTHER" id="PTHR10778:SF4">
    <property type="entry name" value="NUCLEOTIDE SUGAR TRANSPORTER SLC35B4"/>
    <property type="match status" value="1"/>
</dbReference>
<dbReference type="EMBL" id="CAHR02000204">
    <property type="protein sequence ID" value="CCX35454.1"/>
    <property type="molecule type" value="Genomic_DNA"/>
</dbReference>
<name>R5A847_TAPDE</name>
<dbReference type="Pfam" id="PF08449">
    <property type="entry name" value="UAA"/>
    <property type="match status" value="1"/>
</dbReference>
<dbReference type="Proteomes" id="UP000013776">
    <property type="component" value="Unassembled WGS sequence"/>
</dbReference>
<dbReference type="GO" id="GO:0000139">
    <property type="term" value="C:Golgi membrane"/>
    <property type="evidence" value="ECO:0007669"/>
    <property type="project" value="TreeGrafter"/>
</dbReference>
<keyword evidence="6 8" id="KW-0472">Membrane</keyword>
<dbReference type="eggNOG" id="KOG1583">
    <property type="taxonomic scope" value="Eukaryota"/>
</dbReference>
<evidence type="ECO:0000256" key="3">
    <source>
        <dbReference type="ARBA" id="ARBA00022597"/>
    </source>
</evidence>
<dbReference type="GO" id="GO:0005464">
    <property type="term" value="F:UDP-xylose transmembrane transporter activity"/>
    <property type="evidence" value="ECO:0007669"/>
    <property type="project" value="TreeGrafter"/>
</dbReference>
<evidence type="ECO:0000313" key="10">
    <source>
        <dbReference type="Proteomes" id="UP000013776"/>
    </source>
</evidence>
<evidence type="ECO:0000256" key="8">
    <source>
        <dbReference type="SAM" id="Phobius"/>
    </source>
</evidence>
<dbReference type="STRING" id="1097556.R5A847"/>
<feature type="transmembrane region" description="Helical" evidence="8">
    <location>
        <begin position="82"/>
        <end position="103"/>
    </location>
</feature>
<feature type="region of interest" description="Disordered" evidence="7">
    <location>
        <begin position="1"/>
        <end position="20"/>
    </location>
</feature>
<dbReference type="OrthoDB" id="999962at2759"/>
<evidence type="ECO:0000256" key="7">
    <source>
        <dbReference type="SAM" id="MobiDB-lite"/>
    </source>
</evidence>
<keyword evidence="5 8" id="KW-1133">Transmembrane helix</keyword>
<dbReference type="GO" id="GO:0005462">
    <property type="term" value="F:UDP-N-acetylglucosamine transmembrane transporter activity"/>
    <property type="evidence" value="ECO:0007669"/>
    <property type="project" value="TreeGrafter"/>
</dbReference>
<feature type="transmembrane region" description="Helical" evidence="8">
    <location>
        <begin position="123"/>
        <end position="146"/>
    </location>
</feature>
<accession>R5A847</accession>
<evidence type="ECO:0000256" key="2">
    <source>
        <dbReference type="ARBA" id="ARBA00022448"/>
    </source>
</evidence>